<dbReference type="AlphaFoldDB" id="E4Z8Q7"/>
<proteinExistence type="predicted"/>
<protein>
    <submittedName>
        <fullName evidence="1">Uncharacterized protein</fullName>
    </submittedName>
</protein>
<accession>E4Z8Q7</accession>
<sequence>MGRARSGWEVKEWMRTERKTDSRGRFASRAVMARWVTVSRWFNRQRRRRRKLIFQTLRVCNSERVEAIDLIGRELKGVDEEVFESNGLVVSAIIEQLVE</sequence>
<organism evidence="1">
    <name type="scientific">Malus domestica</name>
    <name type="common">Apple</name>
    <name type="synonym">Pyrus malus</name>
    <dbReference type="NCBI Taxonomy" id="3750"/>
    <lineage>
        <taxon>Eukaryota</taxon>
        <taxon>Viridiplantae</taxon>
        <taxon>Streptophyta</taxon>
        <taxon>Embryophyta</taxon>
        <taxon>Tracheophyta</taxon>
        <taxon>Spermatophyta</taxon>
        <taxon>Magnoliopsida</taxon>
        <taxon>eudicotyledons</taxon>
        <taxon>Gunneridae</taxon>
        <taxon>Pentapetalae</taxon>
        <taxon>rosids</taxon>
        <taxon>fabids</taxon>
        <taxon>Rosales</taxon>
        <taxon>Rosaceae</taxon>
        <taxon>Amygdaloideae</taxon>
        <taxon>Maleae</taxon>
        <taxon>Malus</taxon>
    </lineage>
</organism>
<dbReference type="EMBL" id="FN823235">
    <property type="protein sequence ID" value="CBL94182.1"/>
    <property type="molecule type" value="Genomic_DNA"/>
</dbReference>
<reference evidence="1" key="1">
    <citation type="submission" date="2010-04" db="EMBL/GenBank/DDBJ databases">
        <title>Genomic organization of the Mal d 1 gene cluster on apple (Malus x domestica) linkage group 16.</title>
        <authorList>
            <person name="Pagliarani G."/>
            <person name="Paris R."/>
            <person name="Arens P."/>
            <person name="Tartarini S."/>
            <person name="Peters S."/>
            <person name="van de Weg E."/>
        </authorList>
    </citation>
    <scope>NUCLEOTIDE SEQUENCE</scope>
</reference>
<evidence type="ECO:0000313" key="1">
    <source>
        <dbReference type="EMBL" id="CBL94182.1"/>
    </source>
</evidence>
<name>E4Z8Q7_MALDO</name>